<dbReference type="GO" id="GO:0004476">
    <property type="term" value="F:mannose-6-phosphate isomerase activity"/>
    <property type="evidence" value="ECO:0007669"/>
    <property type="project" value="UniProtKB-EC"/>
</dbReference>
<dbReference type="InterPro" id="IPR001250">
    <property type="entry name" value="Man6P_Isoase-1"/>
</dbReference>
<dbReference type="InterPro" id="IPR014710">
    <property type="entry name" value="RmlC-like_jellyroll"/>
</dbReference>
<dbReference type="GO" id="GO:0005829">
    <property type="term" value="C:cytosol"/>
    <property type="evidence" value="ECO:0007669"/>
    <property type="project" value="TreeGrafter"/>
</dbReference>
<evidence type="ECO:0000256" key="4">
    <source>
        <dbReference type="ARBA" id="ARBA00022723"/>
    </source>
</evidence>
<feature type="active site" evidence="7">
    <location>
        <position position="281"/>
    </location>
</feature>
<dbReference type="InterPro" id="IPR046457">
    <property type="entry name" value="PMI_typeI_cat"/>
</dbReference>
<dbReference type="Gene3D" id="2.60.120.10">
    <property type="entry name" value="Jelly Rolls"/>
    <property type="match status" value="2"/>
</dbReference>
<keyword evidence="6 10" id="KW-0413">Isomerase</keyword>
<evidence type="ECO:0000256" key="3">
    <source>
        <dbReference type="ARBA" id="ARBA00011956"/>
    </source>
</evidence>
<evidence type="ECO:0000256" key="5">
    <source>
        <dbReference type="ARBA" id="ARBA00022833"/>
    </source>
</evidence>
<dbReference type="SUPFAM" id="SSF51182">
    <property type="entry name" value="RmlC-like cupins"/>
    <property type="match status" value="1"/>
</dbReference>
<evidence type="ECO:0000256" key="2">
    <source>
        <dbReference type="ARBA" id="ARBA00010772"/>
    </source>
</evidence>
<evidence type="ECO:0000256" key="6">
    <source>
        <dbReference type="ARBA" id="ARBA00023235"/>
    </source>
</evidence>
<dbReference type="InterPro" id="IPR016305">
    <property type="entry name" value="Mannose-6-P_Isomerase"/>
</dbReference>
<evidence type="ECO:0000256" key="8">
    <source>
        <dbReference type="PIRSR" id="PIRSR001480-2"/>
    </source>
</evidence>
<feature type="binding site" evidence="8">
    <location>
        <position position="96"/>
    </location>
    <ligand>
        <name>Zn(2+)</name>
        <dbReference type="ChEBI" id="CHEBI:29105"/>
    </ligand>
</feature>
<dbReference type="NCBIfam" id="TIGR00218">
    <property type="entry name" value="manA"/>
    <property type="match status" value="1"/>
</dbReference>
<dbReference type="EMBL" id="UGHS01000004">
    <property type="protein sequence ID" value="STO94146.1"/>
    <property type="molecule type" value="Genomic_DNA"/>
</dbReference>
<dbReference type="PANTHER" id="PTHR10309">
    <property type="entry name" value="MANNOSE-6-PHOSPHATE ISOMERASE"/>
    <property type="match status" value="1"/>
</dbReference>
<dbReference type="CDD" id="cd07011">
    <property type="entry name" value="cupin_PMI_type_I_N"/>
    <property type="match status" value="1"/>
</dbReference>
<keyword evidence="11" id="KW-1185">Reference proteome</keyword>
<dbReference type="GO" id="GO:0009298">
    <property type="term" value="P:GDP-mannose biosynthetic process"/>
    <property type="evidence" value="ECO:0007669"/>
    <property type="project" value="InterPro"/>
</dbReference>
<comment type="catalytic activity">
    <reaction evidence="1">
        <text>D-mannose 6-phosphate = D-fructose 6-phosphate</text>
        <dbReference type="Rhea" id="RHEA:12356"/>
        <dbReference type="ChEBI" id="CHEBI:58735"/>
        <dbReference type="ChEBI" id="CHEBI:61527"/>
        <dbReference type="EC" id="5.3.1.8"/>
    </reaction>
</comment>
<dbReference type="Pfam" id="PF20511">
    <property type="entry name" value="PMI_typeI_cat"/>
    <property type="match status" value="1"/>
</dbReference>
<comment type="cofactor">
    <cofactor evidence="8">
        <name>Zn(2+)</name>
        <dbReference type="ChEBI" id="CHEBI:29105"/>
    </cofactor>
    <text evidence="8">Binds 1 zinc ion per subunit.</text>
</comment>
<keyword evidence="4 8" id="KW-0479">Metal-binding</keyword>
<comment type="similarity">
    <text evidence="2">Belongs to the mannose-6-phosphate isomerase type 1 family.</text>
</comment>
<dbReference type="EC" id="5.3.1.8" evidence="3"/>
<dbReference type="GO" id="GO:0005975">
    <property type="term" value="P:carbohydrate metabolic process"/>
    <property type="evidence" value="ECO:0007669"/>
    <property type="project" value="InterPro"/>
</dbReference>
<dbReference type="PANTHER" id="PTHR10309:SF0">
    <property type="entry name" value="MANNOSE-6-PHOSPHATE ISOMERASE"/>
    <property type="match status" value="1"/>
</dbReference>
<accession>A0A377J0V3</accession>
<evidence type="ECO:0000259" key="9">
    <source>
        <dbReference type="Pfam" id="PF20511"/>
    </source>
</evidence>
<keyword evidence="5 8" id="KW-0862">Zinc</keyword>
<dbReference type="OrthoDB" id="9792649at2"/>
<reference evidence="10 11" key="1">
    <citation type="submission" date="2018-06" db="EMBL/GenBank/DDBJ databases">
        <authorList>
            <consortium name="Pathogen Informatics"/>
            <person name="Doyle S."/>
        </authorList>
    </citation>
    <scope>NUCLEOTIDE SEQUENCE [LARGE SCALE GENOMIC DNA]</scope>
    <source>
        <strain evidence="10 11">NCTC13335</strain>
    </source>
</reference>
<dbReference type="GO" id="GO:0008270">
    <property type="term" value="F:zinc ion binding"/>
    <property type="evidence" value="ECO:0007669"/>
    <property type="project" value="InterPro"/>
</dbReference>
<evidence type="ECO:0000256" key="7">
    <source>
        <dbReference type="PIRSR" id="PIRSR001480-1"/>
    </source>
</evidence>
<organism evidence="10 11">
    <name type="scientific">Haemophilus pittmaniae</name>
    <dbReference type="NCBI Taxonomy" id="249188"/>
    <lineage>
        <taxon>Bacteria</taxon>
        <taxon>Pseudomonadati</taxon>
        <taxon>Pseudomonadota</taxon>
        <taxon>Gammaproteobacteria</taxon>
        <taxon>Pasteurellales</taxon>
        <taxon>Pasteurellaceae</taxon>
        <taxon>Haemophilus</taxon>
    </lineage>
</organism>
<dbReference type="PRINTS" id="PR00714">
    <property type="entry name" value="MAN6PISMRASE"/>
</dbReference>
<dbReference type="Proteomes" id="UP000255264">
    <property type="component" value="Unassembled WGS sequence"/>
</dbReference>
<proteinExistence type="inferred from homology"/>
<dbReference type="PIRSF" id="PIRSF001480">
    <property type="entry name" value="Mannose-6-phosphate_isomerase"/>
    <property type="match status" value="1"/>
</dbReference>
<evidence type="ECO:0000256" key="1">
    <source>
        <dbReference type="ARBA" id="ARBA00000757"/>
    </source>
</evidence>
<feature type="domain" description="Phosphomannose isomerase type I catalytic" evidence="9">
    <location>
        <begin position="4"/>
        <end position="148"/>
    </location>
</feature>
<dbReference type="RefSeq" id="WP_115003648.1">
    <property type="nucleotide sequence ID" value="NZ_UGHS01000004.1"/>
</dbReference>
<name>A0A377J0V3_9PAST</name>
<gene>
    <name evidence="10" type="primary">manA</name>
    <name evidence="10" type="ORF">NCTC13335_02067</name>
</gene>
<protein>
    <recommendedName>
        <fullName evidence="3">mannose-6-phosphate isomerase</fullName>
        <ecNumber evidence="3">5.3.1.8</ecNumber>
    </recommendedName>
</protein>
<feature type="binding site" evidence="8">
    <location>
        <position position="133"/>
    </location>
    <ligand>
        <name>Zn(2+)</name>
        <dbReference type="ChEBI" id="CHEBI:29105"/>
    </ligand>
</feature>
<dbReference type="PROSITE" id="PS00965">
    <property type="entry name" value="PMI_I_1"/>
    <property type="match status" value="1"/>
</dbReference>
<feature type="binding site" evidence="8">
    <location>
        <position position="262"/>
    </location>
    <ligand>
        <name>Zn(2+)</name>
        <dbReference type="ChEBI" id="CHEBI:29105"/>
    </ligand>
</feature>
<dbReference type="InterPro" id="IPR011051">
    <property type="entry name" value="RmlC_Cupin_sf"/>
</dbReference>
<evidence type="ECO:0000313" key="10">
    <source>
        <dbReference type="EMBL" id="STO94146.1"/>
    </source>
</evidence>
<dbReference type="InterPro" id="IPR018050">
    <property type="entry name" value="Pmannose_isomerase-type1_CS"/>
</dbReference>
<dbReference type="Gene3D" id="1.10.441.10">
    <property type="entry name" value="Phosphomannose Isomerase, domain 2"/>
    <property type="match status" value="1"/>
</dbReference>
<evidence type="ECO:0000313" key="11">
    <source>
        <dbReference type="Proteomes" id="UP000255264"/>
    </source>
</evidence>
<feature type="binding site" evidence="8">
    <location>
        <position position="98"/>
    </location>
    <ligand>
        <name>Zn(2+)</name>
        <dbReference type="ChEBI" id="CHEBI:29105"/>
    </ligand>
</feature>
<dbReference type="AlphaFoldDB" id="A0A377J0V3"/>
<sequence>MIYSLYGAMQHYAWGGQDYIPQLLGLKSNGEPCAEWWLGAHPAAPAELEIHGQRQKLADFLHENPQALGNESRQAFGDELPYLLKILDVAQPLSIQLHPTKTQAEEGFSRENAQGIALNDAKRTYKDRNHKPEMMIALSDFWLLHGFKSKAAIIESLSAHASLQNLAKQLENQDLHAFYGEIMHADQARLAAWLLPIIDARQADFAAGLLQPNEPDYWLLYTLQAMNITRDKLDPGLLCFYLFNIVALKQGEGIYQAAGIPHAYLRGQNIELMACSDNVVRGGLTPKFVNIEELLRIVDCSEIEPQIIAAAPLQAEVFDYLTPAEDFALQHLALNAGQTGTHTAASAQIMLVMAGAVQLRDGNNVIHLRQGQSAFITTDSRYQLETVAEGYAVIAKLP</sequence>